<dbReference type="CDD" id="cd07740">
    <property type="entry name" value="metallo-hydrolase-like_MBL-fold"/>
    <property type="match status" value="1"/>
</dbReference>
<organism evidence="2 3">
    <name type="scientific">Pedobacter endophyticus</name>
    <dbReference type="NCBI Taxonomy" id="2789740"/>
    <lineage>
        <taxon>Bacteria</taxon>
        <taxon>Pseudomonadati</taxon>
        <taxon>Bacteroidota</taxon>
        <taxon>Sphingobacteriia</taxon>
        <taxon>Sphingobacteriales</taxon>
        <taxon>Sphingobacteriaceae</taxon>
        <taxon>Pedobacter</taxon>
    </lineage>
</organism>
<keyword evidence="2" id="KW-0378">Hydrolase</keyword>
<proteinExistence type="predicted"/>
<reference evidence="2 3" key="1">
    <citation type="submission" date="2020-11" db="EMBL/GenBank/DDBJ databases">
        <title>Pedobacter endophytica, an endophytic bacteria isolated form Carex pumila.</title>
        <authorList>
            <person name="Peng Y."/>
            <person name="Jiang L."/>
            <person name="Lee J."/>
        </authorList>
    </citation>
    <scope>NUCLEOTIDE SEQUENCE [LARGE SCALE GENOMIC DNA]</scope>
    <source>
        <strain evidence="2 3">JBR3-12</strain>
    </source>
</reference>
<sequence length="247" mass="27148">METSTVKITVIGSGDAFGSGGRLNTCFHVNTGNAQFLIDCGASTLPGLKKYGINTDEIDAIIISHFHGDHYGGIPFLLLEASLSETKKNIDIISPPGAKQRLISLLELLYPGSPILEKLNISFIEYAPNEAIERRGFTVTGFPVVHVEETLPHGLRIETSGKVIAYSGDTSWTDALIPLSNMADVFICECNFYSTQVDGHLSYLELESHLSELSCKKLFLTHAGDEMLEKRHLLEIRSLYDGMKICL</sequence>
<evidence type="ECO:0000313" key="2">
    <source>
        <dbReference type="EMBL" id="QPH40479.1"/>
    </source>
</evidence>
<dbReference type="Pfam" id="PF23023">
    <property type="entry name" value="Anti-Pycsar_Apyc1"/>
    <property type="match status" value="1"/>
</dbReference>
<dbReference type="GO" id="GO:0042781">
    <property type="term" value="F:3'-tRNA processing endoribonuclease activity"/>
    <property type="evidence" value="ECO:0007669"/>
    <property type="project" value="TreeGrafter"/>
</dbReference>
<dbReference type="InterPro" id="IPR001279">
    <property type="entry name" value="Metallo-B-lactamas"/>
</dbReference>
<dbReference type="Gene3D" id="3.60.15.10">
    <property type="entry name" value="Ribonuclease Z/Hydroxyacylglutathione hydrolase-like"/>
    <property type="match status" value="1"/>
</dbReference>
<dbReference type="Proteomes" id="UP000594759">
    <property type="component" value="Chromosome"/>
</dbReference>
<dbReference type="InterPro" id="IPR036866">
    <property type="entry name" value="RibonucZ/Hydroxyglut_hydro"/>
</dbReference>
<accession>A0A7S9L0Y6</accession>
<dbReference type="PANTHER" id="PTHR46018:SF7">
    <property type="entry name" value="RIBONUCLEASE Z"/>
    <property type="match status" value="1"/>
</dbReference>
<protein>
    <submittedName>
        <fullName evidence="2">MBL fold metallo-hydrolase</fullName>
    </submittedName>
</protein>
<name>A0A7S9L0Y6_9SPHI</name>
<dbReference type="KEGG" id="pex:IZT61_04135"/>
<feature type="domain" description="Metallo-beta-lactamase" evidence="1">
    <location>
        <begin position="23"/>
        <end position="222"/>
    </location>
</feature>
<dbReference type="RefSeq" id="WP_196099933.1">
    <property type="nucleotide sequence ID" value="NZ_CP064939.1"/>
</dbReference>
<evidence type="ECO:0000259" key="1">
    <source>
        <dbReference type="SMART" id="SM00849"/>
    </source>
</evidence>
<gene>
    <name evidence="2" type="ORF">IZT61_04135</name>
</gene>
<dbReference type="AlphaFoldDB" id="A0A7S9L0Y6"/>
<evidence type="ECO:0000313" key="3">
    <source>
        <dbReference type="Proteomes" id="UP000594759"/>
    </source>
</evidence>
<dbReference type="SMART" id="SM00849">
    <property type="entry name" value="Lactamase_B"/>
    <property type="match status" value="1"/>
</dbReference>
<dbReference type="PANTHER" id="PTHR46018">
    <property type="entry name" value="ZINC PHOSPHODIESTERASE ELAC PROTEIN 1"/>
    <property type="match status" value="1"/>
</dbReference>
<dbReference type="SUPFAM" id="SSF56281">
    <property type="entry name" value="Metallo-hydrolase/oxidoreductase"/>
    <property type="match status" value="1"/>
</dbReference>
<dbReference type="EMBL" id="CP064939">
    <property type="protein sequence ID" value="QPH40479.1"/>
    <property type="molecule type" value="Genomic_DNA"/>
</dbReference>
<keyword evidence="3" id="KW-1185">Reference proteome</keyword>